<keyword evidence="7" id="KW-0411">Iron-sulfur</keyword>
<name>A0ABC8UAV7_9AQUA</name>
<evidence type="ECO:0000259" key="11">
    <source>
        <dbReference type="SMART" id="SM00478"/>
    </source>
</evidence>
<keyword evidence="4" id="KW-0004">4Fe-4S</keyword>
<dbReference type="Pfam" id="PF15628">
    <property type="entry name" value="RRM_DME"/>
    <property type="match status" value="1"/>
</dbReference>
<evidence type="ECO:0000256" key="3">
    <source>
        <dbReference type="ARBA" id="ARBA00005646"/>
    </source>
</evidence>
<feature type="compositionally biased region" description="Low complexity" evidence="10">
    <location>
        <begin position="385"/>
        <end position="394"/>
    </location>
</feature>
<dbReference type="InterPro" id="IPR028925">
    <property type="entry name" value="RRM_DME"/>
</dbReference>
<comment type="cofactor">
    <cofactor evidence="1">
        <name>[4Fe-4S] cluster</name>
        <dbReference type="ChEBI" id="CHEBI:49883"/>
    </cofactor>
</comment>
<evidence type="ECO:0000256" key="6">
    <source>
        <dbReference type="ARBA" id="ARBA00023004"/>
    </source>
</evidence>
<evidence type="ECO:0000256" key="7">
    <source>
        <dbReference type="ARBA" id="ARBA00023014"/>
    </source>
</evidence>
<keyword evidence="9" id="KW-0539">Nucleus</keyword>
<dbReference type="InterPro" id="IPR003651">
    <property type="entry name" value="Endonuclease3_FeS-loop_motif"/>
</dbReference>
<feature type="region of interest" description="Disordered" evidence="10">
    <location>
        <begin position="310"/>
        <end position="394"/>
    </location>
</feature>
<dbReference type="Gene3D" id="1.10.340.30">
    <property type="entry name" value="Hypothetical protein, domain 2"/>
    <property type="match status" value="1"/>
</dbReference>
<dbReference type="FunFam" id="1.10.1670.10:FF:000004">
    <property type="entry name" value="DNA glycosylase/AP lyase ROS1"/>
    <property type="match status" value="1"/>
</dbReference>
<feature type="domain" description="HhH-GPD" evidence="11">
    <location>
        <begin position="1373"/>
        <end position="1542"/>
    </location>
</feature>
<dbReference type="CDD" id="cd00056">
    <property type="entry name" value="ENDO3c"/>
    <property type="match status" value="1"/>
</dbReference>
<proteinExistence type="inferred from homology"/>
<evidence type="ECO:0000313" key="12">
    <source>
        <dbReference type="EMBL" id="CAK9178909.1"/>
    </source>
</evidence>
<dbReference type="GO" id="GO:0046872">
    <property type="term" value="F:metal ion binding"/>
    <property type="evidence" value="ECO:0007669"/>
    <property type="project" value="UniProtKB-KW"/>
</dbReference>
<dbReference type="Gene3D" id="1.10.1670.10">
    <property type="entry name" value="Helix-hairpin-Helix base-excision DNA repair enzymes (C-terminal)"/>
    <property type="match status" value="1"/>
</dbReference>
<keyword evidence="6" id="KW-0408">Iron</keyword>
<dbReference type="GO" id="GO:0005634">
    <property type="term" value="C:nucleus"/>
    <property type="evidence" value="ECO:0007669"/>
    <property type="project" value="UniProtKB-SubCell"/>
</dbReference>
<comment type="caution">
    <text evidence="12">The sequence shown here is derived from an EMBL/GenBank/DDBJ whole genome shotgun (WGS) entry which is preliminary data.</text>
</comment>
<feature type="region of interest" description="Disordered" evidence="10">
    <location>
        <begin position="239"/>
        <end position="268"/>
    </location>
</feature>
<evidence type="ECO:0000256" key="2">
    <source>
        <dbReference type="ARBA" id="ARBA00004123"/>
    </source>
</evidence>
<dbReference type="InterPro" id="IPR003265">
    <property type="entry name" value="HhH-GPD_domain"/>
</dbReference>
<dbReference type="GO" id="GO:0003677">
    <property type="term" value="F:DNA binding"/>
    <property type="evidence" value="ECO:0007669"/>
    <property type="project" value="UniProtKB-KW"/>
</dbReference>
<dbReference type="Proteomes" id="UP001642360">
    <property type="component" value="Unassembled WGS sequence"/>
</dbReference>
<dbReference type="InterPro" id="IPR028924">
    <property type="entry name" value="Perm-CXXC"/>
</dbReference>
<comment type="similarity">
    <text evidence="3">Belongs to the DNA glycosylase family. DEMETER subfamily.</text>
</comment>
<dbReference type="Pfam" id="PF15629">
    <property type="entry name" value="Perm-CXXC"/>
    <property type="match status" value="1"/>
</dbReference>
<dbReference type="GO" id="GO:0003906">
    <property type="term" value="F:DNA-(apurinic or apyrimidinic site) endonuclease activity"/>
    <property type="evidence" value="ECO:0007669"/>
    <property type="project" value="UniProtKB-ARBA"/>
</dbReference>
<evidence type="ECO:0000256" key="10">
    <source>
        <dbReference type="SAM" id="MobiDB-lite"/>
    </source>
</evidence>
<feature type="region of interest" description="Disordered" evidence="10">
    <location>
        <begin position="606"/>
        <end position="625"/>
    </location>
</feature>
<sequence>MDVGRESSIPQIRHFQIEGSWIPATPVKKPSTEEPQPICTDRHENQPNWLEKQRFSLENQQGQAGWRRLERFSNGFSPETETREVAACCDSTNFIEFNGGLDYREAALDAKTRIYGDNVNICNKFFMNSVDQYNDLRFGDLLALADGKATAGIKVNTTSSSLISNFNSQIEDNQFKAGTANPILGNESLSGGSNFPLYSDGANIKYHGGSVPSQPSCHLNSPPRTAADAVMSRNISSQFAPITPDQAKRVERHASDIPSSIIDKRTSQMHKKLANEVSSKRVEVDELHQEKEQSQLLDDQLCAAVSTQLQDNHNPDKGGDEADVCKTPQQKPRKIKHRPKVVKEGQPKRTYKRRTTKPAGTAETPKKSKRKYVRKNSTATGSAEVTSGTTSTKTVGCKRKSCRRALNYDVECQVQDESSSCRPSSNVNSESHAQNFCSRDQSRSLEQLTQRVEVTVEKTQMDIAHNLPCSMEEVIDSYLSMPGRQASIPSTPAKADLPPNEFMVNTQSECSRGKCRIVFSDETHDKEASTVEIVTSFNAQSAPRSPNDSYCSSSTCLMNGKQTRGLKREHSCTTDEAYNSLQPYVALLPVREYSNARMSFPSIYKEKRTEKAQDSATSSRSSTVTATANLVQQSPICPPNDSCANPYTSHIDCTISDPQFDESGAPTATASSGQGKQHTFEFMLALGHTKRLRKKISKGSNRVQEICEQLPSSPTPGVGYLNQPHPCMEAVVAENHATTAKKRTKRNLSASSVPPNMYTDGQIVTMSMGPRVMIWEALYSLDVIAELFRHLNINAESNQVTCQEENALFPNGMRYQGQNALVLYQRDGTVGPFEGSFDLVKKRRPRAKVDLDDETNRVWKLLLEDINSKGIDGTNEEKEKWWEEERRVFHGRADSFIARMHLVQGDRRFSQWKGSVVDSVVGVFLTQNVSDHLSSSAYMSLAARFPLLSKRNHGSPQEERTDLLTEEPGVCVIDPDDTIQLYEQQSNQTVSDQGSTMLQTVKNNGEKDSNASSRSSTIGITSADTSEIQFLDSSKNSPDMNPNSAAYKSGTQISRTVAICTGGQREMDDLFSSQNYVASSPKSLDSSIAQTDERIGSCLQSSSEGELTAGSIPSSFGSSTSFVKLLQMAGTLPQEVYNQASGNILFKYGNNQSEGMASDPQGQNNDRSDSGKTTSRLTIPSSANSLHHIPDPGAQRVECFSMLGDETRFSGIMKKREENCTSQQSGFSEEFSIQATVQRIRTVCSQKAPKSFSEIDRPSSNLQIEVNKFFQSQKTVEGPNDNVGSQHQENNRKMQQVLDAPNFSGETLDVSESTSIIDDGSRKMVHKAAESNSCRLGRTVDCMNTDSSNAKRGRPTKHTQTAVDWDSLRRQVQANDKKRERTANTLDSLDWEAIRCADVSEIAQTIKERGMNNVLAERIKDFLDRLVREHGSIDLEWLRDVPPDKAKEYLLSIRGLGLKSVECVRLLTLHHLAFPVDTNVGRIAVRLGWVPLQPLPESLQLHLLELYPVLESIQKYLWPRLCKLDQRTLYELHYQMITFGKVFCTKSKPNCNACPMRGECRHFASAFASARLSLPAPEEKSILTATDSRAADGNPMGIINPIQLLLPQANQQSEAQSEASNCNPIVEVPASPEPIVEVPATPEQEQTQILGSDIEDNFCEDPNEIPTIKLNFEEFTQNLQTYMRNKMELQEGVMSKALVALTPEAASIPMPKLKNVSRLRTEHQVYELPDSHPLLEGLDKREPDDPCSYLLAIWTPGETANSVQPPETWCSFQESGKLCDEKTCFSCNNIRETNLQTVRGTLLIPCRTAMRGSFPLNGTYFQVNEVFADHESSLHPIDVPRAWIWNLPRRTVYFGTSIPTIFKGLSTEGIQYCFWRGFVCVRGFDLKTRAPRPLIARLHFPASKLNKTKEKTDEK</sequence>
<feature type="region of interest" description="Disordered" evidence="10">
    <location>
        <begin position="417"/>
        <end position="438"/>
    </location>
</feature>
<evidence type="ECO:0000256" key="9">
    <source>
        <dbReference type="ARBA" id="ARBA00023242"/>
    </source>
</evidence>
<keyword evidence="13" id="KW-1185">Reference proteome</keyword>
<protein>
    <recommendedName>
        <fullName evidence="11">HhH-GPD domain-containing protein</fullName>
    </recommendedName>
</protein>
<dbReference type="SMART" id="SM00525">
    <property type="entry name" value="FES"/>
    <property type="match status" value="1"/>
</dbReference>
<dbReference type="InterPro" id="IPR044811">
    <property type="entry name" value="DME/ROS1"/>
</dbReference>
<accession>A0ABC8UAV7</accession>
<gene>
    <name evidence="12" type="ORF">ILEXP_LOCUS48839</name>
</gene>
<dbReference type="EMBL" id="CAUOFW020007358">
    <property type="protein sequence ID" value="CAK9178909.1"/>
    <property type="molecule type" value="Genomic_DNA"/>
</dbReference>
<dbReference type="GO" id="GO:0051539">
    <property type="term" value="F:4 iron, 4 sulfur cluster binding"/>
    <property type="evidence" value="ECO:0007669"/>
    <property type="project" value="UniProtKB-KW"/>
</dbReference>
<feature type="compositionally biased region" description="Low complexity" evidence="10">
    <location>
        <begin position="615"/>
        <end position="625"/>
    </location>
</feature>
<keyword evidence="8" id="KW-0238">DNA-binding</keyword>
<feature type="compositionally biased region" description="Low complexity" evidence="10">
    <location>
        <begin position="417"/>
        <end position="431"/>
    </location>
</feature>
<dbReference type="PANTHER" id="PTHR46213:SF13">
    <property type="entry name" value="DEMETER-LIKE PROTEIN 2-RELATED"/>
    <property type="match status" value="1"/>
</dbReference>
<feature type="compositionally biased region" description="Polar residues" evidence="10">
    <location>
        <begin position="375"/>
        <end position="384"/>
    </location>
</feature>
<reference evidence="12 13" key="1">
    <citation type="submission" date="2024-02" db="EMBL/GenBank/DDBJ databases">
        <authorList>
            <person name="Vignale AGUSTIN F."/>
            <person name="Sosa J E."/>
            <person name="Modenutti C."/>
        </authorList>
    </citation>
    <scope>NUCLEOTIDE SEQUENCE [LARGE SCALE GENOMIC DNA]</scope>
</reference>
<evidence type="ECO:0000313" key="13">
    <source>
        <dbReference type="Proteomes" id="UP001642360"/>
    </source>
</evidence>
<dbReference type="SMART" id="SM00478">
    <property type="entry name" value="ENDO3c"/>
    <property type="match status" value="1"/>
</dbReference>
<dbReference type="InterPro" id="IPR023170">
    <property type="entry name" value="HhH_base_excis_C"/>
</dbReference>
<dbReference type="InterPro" id="IPR011257">
    <property type="entry name" value="DNA_glycosylase"/>
</dbReference>
<keyword evidence="5" id="KW-0479">Metal-binding</keyword>
<evidence type="ECO:0000256" key="4">
    <source>
        <dbReference type="ARBA" id="ARBA00022485"/>
    </source>
</evidence>
<organism evidence="12 13">
    <name type="scientific">Ilex paraguariensis</name>
    <name type="common">yerba mate</name>
    <dbReference type="NCBI Taxonomy" id="185542"/>
    <lineage>
        <taxon>Eukaryota</taxon>
        <taxon>Viridiplantae</taxon>
        <taxon>Streptophyta</taxon>
        <taxon>Embryophyta</taxon>
        <taxon>Tracheophyta</taxon>
        <taxon>Spermatophyta</taxon>
        <taxon>Magnoliopsida</taxon>
        <taxon>eudicotyledons</taxon>
        <taxon>Gunneridae</taxon>
        <taxon>Pentapetalae</taxon>
        <taxon>asterids</taxon>
        <taxon>campanulids</taxon>
        <taxon>Aquifoliales</taxon>
        <taxon>Aquifoliaceae</taxon>
        <taxon>Ilex</taxon>
    </lineage>
</organism>
<evidence type="ECO:0000256" key="8">
    <source>
        <dbReference type="ARBA" id="ARBA00023125"/>
    </source>
</evidence>
<evidence type="ECO:0000256" key="5">
    <source>
        <dbReference type="ARBA" id="ARBA00022723"/>
    </source>
</evidence>
<feature type="compositionally biased region" description="Basic residues" evidence="10">
    <location>
        <begin position="331"/>
        <end position="340"/>
    </location>
</feature>
<dbReference type="GO" id="GO:0019104">
    <property type="term" value="F:DNA N-glycosylase activity"/>
    <property type="evidence" value="ECO:0007669"/>
    <property type="project" value="UniProtKB-ARBA"/>
</dbReference>
<feature type="compositionally biased region" description="Basic and acidic residues" evidence="10">
    <location>
        <begin position="246"/>
        <end position="255"/>
    </location>
</feature>
<feature type="region of interest" description="Disordered" evidence="10">
    <location>
        <begin position="1151"/>
        <end position="1177"/>
    </location>
</feature>
<dbReference type="SUPFAM" id="SSF48150">
    <property type="entry name" value="DNA-glycosylase"/>
    <property type="match status" value="1"/>
</dbReference>
<comment type="subcellular location">
    <subcellularLocation>
        <location evidence="2">Nucleus</location>
    </subcellularLocation>
</comment>
<evidence type="ECO:0000256" key="1">
    <source>
        <dbReference type="ARBA" id="ARBA00001966"/>
    </source>
</evidence>
<feature type="compositionally biased region" description="Basic and acidic residues" evidence="10">
    <location>
        <begin position="313"/>
        <end position="324"/>
    </location>
</feature>
<dbReference type="PANTHER" id="PTHR46213">
    <property type="entry name" value="TRANSCRIPTIONAL ACTIVATOR DEMETER"/>
    <property type="match status" value="1"/>
</dbReference>